<name>A0A3B4DR15_PYGNA</name>
<dbReference type="Pfam" id="PF00011">
    <property type="entry name" value="HSP20"/>
    <property type="match status" value="1"/>
</dbReference>
<dbReference type="GO" id="GO:0009408">
    <property type="term" value="P:response to heat"/>
    <property type="evidence" value="ECO:0007669"/>
    <property type="project" value="TreeGrafter"/>
</dbReference>
<dbReference type="Ensembl" id="ENSPNAT00000007711.2">
    <property type="protein sequence ID" value="ENSPNAP00000025399.1"/>
    <property type="gene ID" value="ENSPNAG00000010463.2"/>
</dbReference>
<dbReference type="OMA" id="MSCGEYD"/>
<evidence type="ECO:0000256" key="2">
    <source>
        <dbReference type="RuleBase" id="RU003616"/>
    </source>
</evidence>
<evidence type="ECO:0000313" key="6">
    <source>
        <dbReference type="Ensembl" id="ENSPNAP00000025399.1"/>
    </source>
</evidence>
<evidence type="ECO:0000256" key="1">
    <source>
        <dbReference type="PROSITE-ProRule" id="PRU00285"/>
    </source>
</evidence>
<dbReference type="PROSITE" id="PS01031">
    <property type="entry name" value="SHSP"/>
    <property type="match status" value="1"/>
</dbReference>
<proteinExistence type="inferred from homology"/>
<dbReference type="PANTHER" id="PTHR45640:SF7">
    <property type="entry name" value="HEAT SHOCK PROTEIN BETA-1"/>
    <property type="match status" value="1"/>
</dbReference>
<dbReference type="GO" id="GO:0043066">
    <property type="term" value="P:negative regulation of apoptotic process"/>
    <property type="evidence" value="ECO:0007669"/>
    <property type="project" value="TreeGrafter"/>
</dbReference>
<feature type="compositionally biased region" description="Polar residues" evidence="3">
    <location>
        <begin position="373"/>
        <end position="389"/>
    </location>
</feature>
<dbReference type="GeneTree" id="ENSGT00940000155882"/>
<dbReference type="InterPro" id="IPR002068">
    <property type="entry name" value="A-crystallin/Hsp20_dom"/>
</dbReference>
<feature type="compositionally biased region" description="Acidic residues" evidence="3">
    <location>
        <begin position="316"/>
        <end position="325"/>
    </location>
</feature>
<organism evidence="6 7">
    <name type="scientific">Pygocentrus nattereri</name>
    <name type="common">Red-bellied piranha</name>
    <dbReference type="NCBI Taxonomy" id="42514"/>
    <lineage>
        <taxon>Eukaryota</taxon>
        <taxon>Metazoa</taxon>
        <taxon>Chordata</taxon>
        <taxon>Craniata</taxon>
        <taxon>Vertebrata</taxon>
        <taxon>Euteleostomi</taxon>
        <taxon>Actinopterygii</taxon>
        <taxon>Neopterygii</taxon>
        <taxon>Teleostei</taxon>
        <taxon>Ostariophysi</taxon>
        <taxon>Characiformes</taxon>
        <taxon>Characoidei</taxon>
        <taxon>Pygocentrus</taxon>
    </lineage>
</organism>
<feature type="chain" id="PRO_5017216601" description="SHSP domain-containing protein" evidence="4">
    <location>
        <begin position="23"/>
        <end position="402"/>
    </location>
</feature>
<feature type="region of interest" description="Disordered" evidence="3">
    <location>
        <begin position="203"/>
        <end position="402"/>
    </location>
</feature>
<dbReference type="SUPFAM" id="SSF49764">
    <property type="entry name" value="HSP20-like chaperones"/>
    <property type="match status" value="1"/>
</dbReference>
<dbReference type="GO" id="GO:0051082">
    <property type="term" value="F:unfolded protein binding"/>
    <property type="evidence" value="ECO:0007669"/>
    <property type="project" value="TreeGrafter"/>
</dbReference>
<feature type="signal peptide" evidence="4">
    <location>
        <begin position="1"/>
        <end position="22"/>
    </location>
</feature>
<reference evidence="6 7" key="1">
    <citation type="submission" date="2020-10" db="EMBL/GenBank/DDBJ databases">
        <title>Pygocentrus nattereri (red-bellied piranha) genome, fPygNat1, primary haplotype.</title>
        <authorList>
            <person name="Myers G."/>
            <person name="Meyer A."/>
            <person name="Karagic N."/>
            <person name="Pippel M."/>
            <person name="Winkler S."/>
            <person name="Tracey A."/>
            <person name="Wood J."/>
            <person name="Formenti G."/>
            <person name="Howe K."/>
            <person name="Fedrigo O."/>
            <person name="Jarvis E.D."/>
        </authorList>
    </citation>
    <scope>NUCLEOTIDE SEQUENCE [LARGE SCALE GENOMIC DNA]</scope>
</reference>
<keyword evidence="4" id="KW-0732">Signal</keyword>
<comment type="similarity">
    <text evidence="1 2">Belongs to the small heat shock protein (HSP20) family.</text>
</comment>
<reference evidence="6" key="3">
    <citation type="submission" date="2025-09" db="UniProtKB">
        <authorList>
            <consortium name="Ensembl"/>
        </authorList>
    </citation>
    <scope>IDENTIFICATION</scope>
</reference>
<dbReference type="PANTHER" id="PTHR45640">
    <property type="entry name" value="HEAT SHOCK PROTEIN HSP-12.2-RELATED"/>
    <property type="match status" value="1"/>
</dbReference>
<dbReference type="GO" id="GO:0042026">
    <property type="term" value="P:protein refolding"/>
    <property type="evidence" value="ECO:0007669"/>
    <property type="project" value="TreeGrafter"/>
</dbReference>
<dbReference type="GO" id="GO:0005634">
    <property type="term" value="C:nucleus"/>
    <property type="evidence" value="ECO:0007669"/>
    <property type="project" value="TreeGrafter"/>
</dbReference>
<dbReference type="InterPro" id="IPR001436">
    <property type="entry name" value="Alpha-crystallin/sHSP_animal"/>
</dbReference>
<evidence type="ECO:0000256" key="3">
    <source>
        <dbReference type="SAM" id="MobiDB-lite"/>
    </source>
</evidence>
<dbReference type="InterPro" id="IPR008978">
    <property type="entry name" value="HSP20-like_chaperone"/>
</dbReference>
<evidence type="ECO:0000259" key="5">
    <source>
        <dbReference type="PROSITE" id="PS01031"/>
    </source>
</evidence>
<protein>
    <recommendedName>
        <fullName evidence="5">SHSP domain-containing protein</fullName>
    </recommendedName>
</protein>
<feature type="compositionally biased region" description="Basic and acidic residues" evidence="3">
    <location>
        <begin position="291"/>
        <end position="300"/>
    </location>
</feature>
<dbReference type="GO" id="GO:0005737">
    <property type="term" value="C:cytoplasm"/>
    <property type="evidence" value="ECO:0007669"/>
    <property type="project" value="TreeGrafter"/>
</dbReference>
<dbReference type="Gene3D" id="2.60.40.790">
    <property type="match status" value="1"/>
</dbReference>
<keyword evidence="7" id="KW-1185">Reference proteome</keyword>
<feature type="domain" description="SHSP" evidence="5">
    <location>
        <begin position="101"/>
        <end position="210"/>
    </location>
</feature>
<dbReference type="Proteomes" id="UP001501920">
    <property type="component" value="Chromosome 20"/>
</dbReference>
<sequence length="402" mass="44224">MTAFLWLNAVVAGRLTAGGVVGMLSMADDPKPTSTKPQSFCDATWSPVSYGWQPSLLYNQHFGLPPLLDSRDLSWMENLFRKLGSSSWPGYTRASRVMSMKVHRELSEGVSEVYTEQCKWTVSLDVNHFAPTELTVRTQSGFLVIEGKHEERQDEHGYISRCFTRKYKLLSGVDAETIRSFLTGDGILTVEAKLTSAPQPADITIPVQVEAPTVEGKQEDDLQGEETAEGEGIPPSEQDASQSTVPPGLEKKPEDESEAQPTESDERLHPTAPAIEGEETPKPSTAAESQQEEKPEKEPMPEEEQQQVSEEKVEDAGEAPEEAQESTEQPEAVQDPYTVTPQLEEKAEAVSDGDVQEPEGEGEVQLAEAESEQPATGQTQEEIPSQLEVQPQVVLEEKMEAK</sequence>
<dbReference type="PRINTS" id="PR00299">
    <property type="entry name" value="ACRYSTALLIN"/>
</dbReference>
<evidence type="ECO:0000256" key="4">
    <source>
        <dbReference type="SAM" id="SignalP"/>
    </source>
</evidence>
<evidence type="ECO:0000313" key="7">
    <source>
        <dbReference type="Proteomes" id="UP001501920"/>
    </source>
</evidence>
<accession>A0A3B4DR15</accession>
<dbReference type="AlphaFoldDB" id="A0A3B4DR15"/>
<reference evidence="6" key="2">
    <citation type="submission" date="2025-08" db="UniProtKB">
        <authorList>
            <consortium name="Ensembl"/>
        </authorList>
    </citation>
    <scope>IDENTIFICATION</scope>
</reference>
<dbReference type="STRING" id="42514.ENSPNAP00000025399"/>